<organism evidence="2 3">
    <name type="scientific">Tritrichomonas foetus</name>
    <dbReference type="NCBI Taxonomy" id="1144522"/>
    <lineage>
        <taxon>Eukaryota</taxon>
        <taxon>Metamonada</taxon>
        <taxon>Parabasalia</taxon>
        <taxon>Tritrichomonadida</taxon>
        <taxon>Tritrichomonadidae</taxon>
        <taxon>Tritrichomonas</taxon>
    </lineage>
</organism>
<accession>A0A1J4K089</accession>
<sequence>MGCVSSNSVAVGPKKMSHRRNLNNPNGESDSQINDLTTSYFFPYGDKTKAFFTTNIFNIVFSSPNYIPLSYSGNGISDVYYITAALIPYGKGSVFVLPNLSTLISISDDYDYSDENNSLGFGEGINDTIGFYKRVFEIYSVKQIKLIGIKKNKVCDIINNYYEIEINQEEYDTIFLNSSAVLTDQEIDEIVEFVQEEGLLISFSDTYITLSVNKLLQKFNTGYGRSYYQYPQTCKFPSYSSDIDTLYSLSFYRYICEIIKSQSFKDINKGKLAFFIENINCLGYAYIFKEIAENVIDKFRDSPNQIEEKKLIRDICRAVRIPIPERYLAFPICKAFNNIDISENITFSLYSHQKTNYVNTYTYLPPNHVGIIKNSKYYNFKLVEKPIDSGEKIFSAYTIEHNLSPYIEIYSPYGCFLFVCKSPFVVRKTLGELELTGFIKCPVINLNEEKEQQSINNSKVPFLLLNFYFFDILCPRIWFDVLGEEQIRLIWSFIYQSISINMYILEKKKPKEILLFTQHPYNLVEARHLEYFLNDFDKPSLDILKGLNSLIQKVIIFENFHDEELKTQLDEVLSILTFDHLFENFNPYTLFYNKIDDQERWYNIRKVEKDLLFSMIEEIYRSDSLEDNSVKGRWNKLVK</sequence>
<gene>
    <name evidence="2" type="ORF">TRFO_06468</name>
</gene>
<keyword evidence="3" id="KW-1185">Reference proteome</keyword>
<proteinExistence type="predicted"/>
<reference evidence="2" key="1">
    <citation type="submission" date="2016-10" db="EMBL/GenBank/DDBJ databases">
        <authorList>
            <person name="Benchimol M."/>
            <person name="Almeida L.G."/>
            <person name="Vasconcelos A.T."/>
            <person name="Perreira-Neves A."/>
            <person name="Rosa I.A."/>
            <person name="Tasca T."/>
            <person name="Bogo M.R."/>
            <person name="de Souza W."/>
        </authorList>
    </citation>
    <scope>NUCLEOTIDE SEQUENCE [LARGE SCALE GENOMIC DNA]</scope>
    <source>
        <strain evidence="2">K</strain>
    </source>
</reference>
<dbReference type="VEuPathDB" id="TrichDB:TRFO_06468"/>
<evidence type="ECO:0000313" key="3">
    <source>
        <dbReference type="Proteomes" id="UP000179807"/>
    </source>
</evidence>
<name>A0A1J4K089_9EUKA</name>
<comment type="caution">
    <text evidence="2">The sequence shown here is derived from an EMBL/GenBank/DDBJ whole genome shotgun (WGS) entry which is preliminary data.</text>
</comment>
<evidence type="ECO:0008006" key="4">
    <source>
        <dbReference type="Google" id="ProtNLM"/>
    </source>
</evidence>
<dbReference type="Proteomes" id="UP000179807">
    <property type="component" value="Unassembled WGS sequence"/>
</dbReference>
<evidence type="ECO:0000256" key="1">
    <source>
        <dbReference type="SAM" id="MobiDB-lite"/>
    </source>
</evidence>
<evidence type="ECO:0000313" key="2">
    <source>
        <dbReference type="EMBL" id="OHT04144.1"/>
    </source>
</evidence>
<dbReference type="EMBL" id="MLAK01000804">
    <property type="protein sequence ID" value="OHT04144.1"/>
    <property type="molecule type" value="Genomic_DNA"/>
</dbReference>
<dbReference type="RefSeq" id="XP_068357280.1">
    <property type="nucleotide sequence ID" value="XM_068493114.1"/>
</dbReference>
<feature type="region of interest" description="Disordered" evidence="1">
    <location>
        <begin position="1"/>
        <end position="30"/>
    </location>
</feature>
<dbReference type="GeneID" id="94827818"/>
<dbReference type="AlphaFoldDB" id="A0A1J4K089"/>
<protein>
    <recommendedName>
        <fullName evidence="4">Peptidase M60 domain-containing protein</fullName>
    </recommendedName>
</protein>